<keyword evidence="4" id="KW-1185">Reference proteome</keyword>
<evidence type="ECO:0000313" key="4">
    <source>
        <dbReference type="Proteomes" id="UP001206595"/>
    </source>
</evidence>
<keyword evidence="2" id="KW-0732">Signal</keyword>
<feature type="compositionally biased region" description="Low complexity" evidence="1">
    <location>
        <begin position="49"/>
        <end position="65"/>
    </location>
</feature>
<dbReference type="Proteomes" id="UP001206595">
    <property type="component" value="Unassembled WGS sequence"/>
</dbReference>
<protein>
    <submittedName>
        <fullName evidence="3">Uncharacterized protein</fullName>
    </submittedName>
</protein>
<reference evidence="3" key="1">
    <citation type="submission" date="2021-06" db="EMBL/GenBank/DDBJ databases">
        <authorList>
            <consortium name="DOE Joint Genome Institute"/>
            <person name="Mondo S.J."/>
            <person name="Amses K.R."/>
            <person name="Simmons D.R."/>
            <person name="Longcore J.E."/>
            <person name="Seto K."/>
            <person name="Alves G.H."/>
            <person name="Bonds A.E."/>
            <person name="Quandt C.A."/>
            <person name="Davis W.J."/>
            <person name="Chang Y."/>
            <person name="Letcher P.M."/>
            <person name="Powell M.J."/>
            <person name="Kuo A."/>
            <person name="Labutti K."/>
            <person name="Pangilinan J."/>
            <person name="Andreopoulos W."/>
            <person name="Tritt A."/>
            <person name="Riley R."/>
            <person name="Hundley H."/>
            <person name="Johnson J."/>
            <person name="Lipzen A."/>
            <person name="Barry K."/>
            <person name="Berbee M.L."/>
            <person name="Buchler N.E."/>
            <person name="Grigoriev I.V."/>
            <person name="Spatafora J.W."/>
            <person name="Stajich J.E."/>
            <person name="James T.Y."/>
        </authorList>
    </citation>
    <scope>NUCLEOTIDE SEQUENCE</scope>
    <source>
        <strain evidence="3">AG</strain>
    </source>
</reference>
<dbReference type="RefSeq" id="XP_051448055.1">
    <property type="nucleotide sequence ID" value="XM_051593577.1"/>
</dbReference>
<feature type="signal peptide" evidence="2">
    <location>
        <begin position="1"/>
        <end position="19"/>
    </location>
</feature>
<name>A0AAD5HHW7_UMBRA</name>
<reference evidence="3" key="2">
    <citation type="journal article" date="2022" name="Proc. Natl. Acad. Sci. U.S.A.">
        <title>Diploid-dominant life cycles characterize the early evolution of Fungi.</title>
        <authorList>
            <person name="Amses K.R."/>
            <person name="Simmons D.R."/>
            <person name="Longcore J.E."/>
            <person name="Mondo S.J."/>
            <person name="Seto K."/>
            <person name="Jeronimo G.H."/>
            <person name="Bonds A.E."/>
            <person name="Quandt C.A."/>
            <person name="Davis W.J."/>
            <person name="Chang Y."/>
            <person name="Federici B.A."/>
            <person name="Kuo A."/>
            <person name="LaButti K."/>
            <person name="Pangilinan J."/>
            <person name="Andreopoulos W."/>
            <person name="Tritt A."/>
            <person name="Riley R."/>
            <person name="Hundley H."/>
            <person name="Johnson J."/>
            <person name="Lipzen A."/>
            <person name="Barry K."/>
            <person name="Lang B.F."/>
            <person name="Cuomo C.A."/>
            <person name="Buchler N.E."/>
            <person name="Grigoriev I.V."/>
            <person name="Spatafora J.W."/>
            <person name="Stajich J.E."/>
            <person name="James T.Y."/>
        </authorList>
    </citation>
    <scope>NUCLEOTIDE SEQUENCE</scope>
    <source>
        <strain evidence="3">AG</strain>
    </source>
</reference>
<proteinExistence type="predicted"/>
<accession>A0AAD5HHW7</accession>
<comment type="caution">
    <text evidence="3">The sequence shown here is derived from an EMBL/GenBank/DDBJ whole genome shotgun (WGS) entry which is preliminary data.</text>
</comment>
<evidence type="ECO:0000313" key="3">
    <source>
        <dbReference type="EMBL" id="KAI8583051.1"/>
    </source>
</evidence>
<gene>
    <name evidence="3" type="ORF">K450DRAFT_291111</name>
</gene>
<evidence type="ECO:0000256" key="1">
    <source>
        <dbReference type="SAM" id="MobiDB-lite"/>
    </source>
</evidence>
<organism evidence="3 4">
    <name type="scientific">Umbelopsis ramanniana AG</name>
    <dbReference type="NCBI Taxonomy" id="1314678"/>
    <lineage>
        <taxon>Eukaryota</taxon>
        <taxon>Fungi</taxon>
        <taxon>Fungi incertae sedis</taxon>
        <taxon>Mucoromycota</taxon>
        <taxon>Mucoromycotina</taxon>
        <taxon>Umbelopsidomycetes</taxon>
        <taxon>Umbelopsidales</taxon>
        <taxon>Umbelopsidaceae</taxon>
        <taxon>Umbelopsis</taxon>
    </lineage>
</organism>
<dbReference type="GeneID" id="75918919"/>
<dbReference type="EMBL" id="MU620897">
    <property type="protein sequence ID" value="KAI8583051.1"/>
    <property type="molecule type" value="Genomic_DNA"/>
</dbReference>
<feature type="chain" id="PRO_5042283582" evidence="2">
    <location>
        <begin position="20"/>
        <end position="245"/>
    </location>
</feature>
<sequence>MKFFNTALLLLNAGTPIKAVSGGQPANTTQVMPLNHTSTMEQPDSLPTGGYSPIGPGPVPVGIDEVPNEEDCDDDSTEDSSDESGSSTMTPATAGGDNDDDSTMGTGAHGSGASDAGHGGAGSSSDEMDSGAPSAALPLTPGYTAMGSQTASMRPTSVSSHSGRPISTGKKITIAQLSNISSSLFKLYVDNSVLTTVTLSSSVFPPIASSANSTDGSTSDAASSSVQKISTVMAAAVAVAVMMAN</sequence>
<dbReference type="AlphaFoldDB" id="A0AAD5HHW7"/>
<feature type="compositionally biased region" description="Polar residues" evidence="1">
    <location>
        <begin position="146"/>
        <end position="162"/>
    </location>
</feature>
<feature type="region of interest" description="Disordered" evidence="1">
    <location>
        <begin position="37"/>
        <end position="166"/>
    </location>
</feature>
<evidence type="ECO:0000256" key="2">
    <source>
        <dbReference type="SAM" id="SignalP"/>
    </source>
</evidence>
<feature type="compositionally biased region" description="Acidic residues" evidence="1">
    <location>
        <begin position="66"/>
        <end position="82"/>
    </location>
</feature>